<feature type="region of interest" description="Disordered" evidence="5">
    <location>
        <begin position="545"/>
        <end position="603"/>
    </location>
</feature>
<feature type="compositionally biased region" description="Low complexity" evidence="5">
    <location>
        <begin position="551"/>
        <end position="578"/>
    </location>
</feature>
<feature type="region of interest" description="Disordered" evidence="5">
    <location>
        <begin position="1723"/>
        <end position="1755"/>
    </location>
</feature>
<dbReference type="SUPFAM" id="SSF48371">
    <property type="entry name" value="ARM repeat"/>
    <property type="match status" value="1"/>
</dbReference>
<keyword evidence="4" id="KW-0539">Nucleus</keyword>
<evidence type="ECO:0000256" key="5">
    <source>
        <dbReference type="SAM" id="MobiDB-lite"/>
    </source>
</evidence>
<evidence type="ECO:0008006" key="10">
    <source>
        <dbReference type="Google" id="ProtNLM"/>
    </source>
</evidence>
<evidence type="ECO:0000259" key="7">
    <source>
        <dbReference type="PROSITE" id="PS51526"/>
    </source>
</evidence>
<gene>
    <name evidence="8" type="ORF">QLX08_000570</name>
</gene>
<dbReference type="Gene3D" id="1.10.10.10">
    <property type="entry name" value="Winged helix-like DNA-binding domain superfamily/Winged helix DNA-binding domain"/>
    <property type="match status" value="1"/>
</dbReference>
<keyword evidence="1" id="KW-0156">Chromatin regulator</keyword>
<feature type="compositionally biased region" description="Low complexity" evidence="5">
    <location>
        <begin position="1528"/>
        <end position="1544"/>
    </location>
</feature>
<feature type="domain" description="RFX-type winged-helix" evidence="7">
    <location>
        <begin position="626"/>
        <end position="703"/>
    </location>
</feature>
<evidence type="ECO:0000256" key="3">
    <source>
        <dbReference type="ARBA" id="ARBA00023163"/>
    </source>
</evidence>
<feature type="region of interest" description="Disordered" evidence="5">
    <location>
        <begin position="1081"/>
        <end position="1104"/>
    </location>
</feature>
<dbReference type="InterPro" id="IPR016024">
    <property type="entry name" value="ARM-type_fold"/>
</dbReference>
<feature type="region of interest" description="Disordered" evidence="5">
    <location>
        <begin position="1528"/>
        <end position="1598"/>
    </location>
</feature>
<evidence type="ECO:0000313" key="9">
    <source>
        <dbReference type="Proteomes" id="UP001432146"/>
    </source>
</evidence>
<evidence type="ECO:0000256" key="4">
    <source>
        <dbReference type="ARBA" id="ARBA00023242"/>
    </source>
</evidence>
<proteinExistence type="predicted"/>
<dbReference type="SMART" id="SM01014">
    <property type="entry name" value="ARID"/>
    <property type="match status" value="1"/>
</dbReference>
<dbReference type="GO" id="GO:0006325">
    <property type="term" value="P:chromatin organization"/>
    <property type="evidence" value="ECO:0007669"/>
    <property type="project" value="UniProtKB-KW"/>
</dbReference>
<accession>A0AAW1AJ57</accession>
<dbReference type="PROSITE" id="PS51011">
    <property type="entry name" value="ARID"/>
    <property type="match status" value="1"/>
</dbReference>
<evidence type="ECO:0000256" key="2">
    <source>
        <dbReference type="ARBA" id="ARBA00023015"/>
    </source>
</evidence>
<sequence>MAKILNKDPVTYERERENFLKDLRHFHETRGTPFKKNPKINGKDIDLYLLYVVVTAHGGWIKVNTRNEWASLCEQFHLPNGCVNSGVGLKQIYLRYLDRYEKVHFLGEDGQQADDDDEDSRHRKWSARALHSVPLTYNHHQHNVAESLRDYNGLSSDLYKPSNYDKLALSLLSPLPNEQDFAINVCTLLSNEGKHILRLDKYPRLVNILLAHAGVFDSPGTRQLFIEVYSRVRNYSINSFWSDVLDSQDVIDLTNERTFMKKPTVSPQTFSRRKILEKEKQNKSAISTENDEASTSMEVDGVIPDCPRLDPIGLHQDESLKDQNQNSIKFEEEDKDLFCVGRTLGTQDPYGQRVLQIASILRNLSFTPENAAVLGRNLCFLRFVLLCVRARWSNLHQLGFDILGNIANEIILKEAGERITDVVLSCVAKGIESQDRFIVISCLEVLNKISQQDSNEEIVRFGLEDNVYELICRFLALNDIALLVYTLECLYALTSLGERPCTSVARVRGAIDTLVALVTVEAQSYGPKACILMRVIETVSTVAPPNATQNTPVSATAPAATVSSSVPSTPVTVTATPAPVSPAPSRPTTPAATATKSSTHKAVETNNSLQQQHAHQQIIQENEQFALSWLRATFEPALGVRIEQEELYKKYLGCCTKIGRRGVIAPLHFPRCVRSVFGGSVGPNPLKGETSGTQYYEGIRVRATPPQVTYPSQTAVGTNTAPIPAVNTTPVKVLPVQQRTIKSISPAPDSTALDNPASGPPKTSAPASPILKAQLSAPPKPPSNISNTAIQSQNPVTKVDSKSQVSVSHPHLSQALLSSSSQTQPQSQIQQVQQQCQTVQIVAKEDNRSGTTSSSIIKSLLATKVTVSSDCMPSTAATCVSTPTACVTNTTASIASSISANQLITSNQVAQRQQQQRLLQQQLTNVSQTTTSVTTILPKTPVNSKQKPAITSIPAKKIQRLNGAKFIMTNNCDKTEVNDNENVNQIATSTTSSTVILNSTENHISSTIKVCRPPTTTVTTANKAIQRSTCTSIAEDSDSTNNSLASSSGIGGSRDCSGVGIEEDNSLTSFEGILLNGAPSNIDIDAQEDGSSKDSSSVTSKEKPLQSMMLADLLERKVDKEPILNGVLGKNSINEKGMDLVENHIKKVLKESPTDIKMKAEEDTEVSEDTLIEAPRGIKRSASELDEIDVKKVKYSNGTMSPDLAVDSTTAESTVSSIKSEEQDDDKDSEKVTVSSTAANLYAALAADCIEDETDLDENVNVNVKEDSITIKEPITIKEEPVTMKEEPITIKADPHIFVNQINQQPPQQQQPSQQLQQPPQQLQQPLSQPQHPQPQIQQQQQPQLQPQQLIVTAPRQIVVQQTIQPNNQVIIPAGPVKGRQAQPQPQVLLQQGAGGQLQYVVSGGVPGQNYVLAQPQTTLVQGQAQTVLVAQTTQQQGTGAKTIIILQSQAAAQPTQQKMVAVTPQGQQVVVTQVSRPILQSPALGNIPPPLVPTSGTIPQTSIIVNSSVAQTNPNTVTVTIPAMAQQTPVSTSVPSRVVTPTPASTPPPTRPTTPHQAAATHGLAKQPAKVMKTVSSSTSTEPESKPSTSQNQSEKTITIKIDPNAYLCEWRGCLRQFKTPHEVYLHVCEAHCPTGGEEILCLWASCDALKRRRFSLMTHLYDRHCNADTMSMRRKQLTVTGKTEVSTSTPPTPHHPGYAPNAAFHAIKRHALEFVNPKELMQRPTKPAAATSSSSSPRPGQNPPPEQDDNEGPVTKSIRLTAALILRNLVIYSTHGRRHLRAYEPHLAGVALSNVESSRTIAQVLYDMNDQSSSNHSVK</sequence>
<evidence type="ECO:0000256" key="1">
    <source>
        <dbReference type="ARBA" id="ARBA00022853"/>
    </source>
</evidence>
<dbReference type="InterPro" id="IPR052406">
    <property type="entry name" value="Chromatin_Remodeling_Comp"/>
</dbReference>
<organism evidence="8 9">
    <name type="scientific">Tetragonisca angustula</name>
    <dbReference type="NCBI Taxonomy" id="166442"/>
    <lineage>
        <taxon>Eukaryota</taxon>
        <taxon>Metazoa</taxon>
        <taxon>Ecdysozoa</taxon>
        <taxon>Arthropoda</taxon>
        <taxon>Hexapoda</taxon>
        <taxon>Insecta</taxon>
        <taxon>Pterygota</taxon>
        <taxon>Neoptera</taxon>
        <taxon>Endopterygota</taxon>
        <taxon>Hymenoptera</taxon>
        <taxon>Apocrita</taxon>
        <taxon>Aculeata</taxon>
        <taxon>Apoidea</taxon>
        <taxon>Anthophila</taxon>
        <taxon>Apidae</taxon>
        <taxon>Tetragonisca</taxon>
    </lineage>
</organism>
<dbReference type="PANTHER" id="PTHR22970:SF14">
    <property type="entry name" value="AT-RICH INTERACTIVE DOMAIN-CONTAINING PROTEIN 2"/>
    <property type="match status" value="1"/>
</dbReference>
<protein>
    <recommendedName>
        <fullName evidence="10">AT-rich interactive domain-containing protein 2</fullName>
    </recommendedName>
</protein>
<keyword evidence="3" id="KW-0804">Transcription</keyword>
<feature type="region of interest" description="Disordered" evidence="5">
    <location>
        <begin position="1032"/>
        <end position="1057"/>
    </location>
</feature>
<feature type="region of interest" description="Disordered" evidence="5">
    <location>
        <begin position="1304"/>
        <end position="1343"/>
    </location>
</feature>
<feature type="compositionally biased region" description="Low complexity" evidence="5">
    <location>
        <begin position="1575"/>
        <end position="1591"/>
    </location>
</feature>
<dbReference type="PANTHER" id="PTHR22970">
    <property type="entry name" value="AT-RICH INTERACTIVE DOMAIN-CONTAINING PROTEIN 2"/>
    <property type="match status" value="1"/>
</dbReference>
<dbReference type="Gene3D" id="1.10.150.60">
    <property type="entry name" value="ARID DNA-binding domain"/>
    <property type="match status" value="1"/>
</dbReference>
<evidence type="ECO:0000259" key="6">
    <source>
        <dbReference type="PROSITE" id="PS51011"/>
    </source>
</evidence>
<feature type="compositionally biased region" description="Polar residues" evidence="5">
    <location>
        <begin position="783"/>
        <end position="807"/>
    </location>
</feature>
<feature type="compositionally biased region" description="Low complexity" evidence="5">
    <location>
        <begin position="588"/>
        <end position="597"/>
    </location>
</feature>
<dbReference type="Pfam" id="PF02257">
    <property type="entry name" value="RFX_DNA_binding"/>
    <property type="match status" value="1"/>
</dbReference>
<dbReference type="Proteomes" id="UP001432146">
    <property type="component" value="Unassembled WGS sequence"/>
</dbReference>
<dbReference type="InterPro" id="IPR003150">
    <property type="entry name" value="DNA-bd_RFX"/>
</dbReference>
<feature type="region of interest" description="Disordered" evidence="5">
    <location>
        <begin position="743"/>
        <end position="810"/>
    </location>
</feature>
<reference evidence="8 9" key="1">
    <citation type="submission" date="2024-05" db="EMBL/GenBank/DDBJ databases">
        <title>The nuclear and mitochondrial genome assemblies of Tetragonisca angustula (Apidae: Meliponini), a tiny yet remarkable pollinator in the Neotropics.</title>
        <authorList>
            <person name="Ferrari R."/>
            <person name="Ricardo P.C."/>
            <person name="Dias F.C."/>
            <person name="Araujo N.S."/>
            <person name="Soares D.O."/>
            <person name="Zhou Q.-S."/>
            <person name="Zhu C.-D."/>
            <person name="Coutinho L."/>
            <person name="Airas M.C."/>
            <person name="Batista T.M."/>
        </authorList>
    </citation>
    <scope>NUCLEOTIDE SEQUENCE [LARGE SCALE GENOMIC DNA]</scope>
    <source>
        <strain evidence="8">ASF017062</strain>
        <tissue evidence="8">Abdomen</tissue>
    </source>
</reference>
<dbReference type="InterPro" id="IPR036431">
    <property type="entry name" value="ARID_dom_sf"/>
</dbReference>
<dbReference type="GO" id="GO:0006355">
    <property type="term" value="P:regulation of DNA-templated transcription"/>
    <property type="evidence" value="ECO:0007669"/>
    <property type="project" value="InterPro"/>
</dbReference>
<dbReference type="InterPro" id="IPR013087">
    <property type="entry name" value="Znf_C2H2_type"/>
</dbReference>
<evidence type="ECO:0000313" key="8">
    <source>
        <dbReference type="EMBL" id="KAK9309935.1"/>
    </source>
</evidence>
<dbReference type="Pfam" id="PF01388">
    <property type="entry name" value="ARID"/>
    <property type="match status" value="1"/>
</dbReference>
<dbReference type="InterPro" id="IPR036388">
    <property type="entry name" value="WH-like_DNA-bd_sf"/>
</dbReference>
<keyword evidence="2" id="KW-0805">Transcription regulation</keyword>
<name>A0AAW1AJ57_9HYME</name>
<dbReference type="EMBL" id="JAWNGG020000007">
    <property type="protein sequence ID" value="KAK9309935.1"/>
    <property type="molecule type" value="Genomic_DNA"/>
</dbReference>
<comment type="caution">
    <text evidence="8">The sequence shown here is derived from an EMBL/GenBank/DDBJ whole genome shotgun (WGS) entry which is preliminary data.</text>
</comment>
<feature type="domain" description="ARID" evidence="6">
    <location>
        <begin position="13"/>
        <end position="105"/>
    </location>
</feature>
<feature type="compositionally biased region" description="Low complexity" evidence="5">
    <location>
        <begin position="1554"/>
        <end position="1563"/>
    </location>
</feature>
<feature type="compositionally biased region" description="Low complexity" evidence="5">
    <location>
        <begin position="1039"/>
        <end position="1048"/>
    </location>
</feature>
<dbReference type="PROSITE" id="PS51526">
    <property type="entry name" value="RFX_DBD"/>
    <property type="match status" value="1"/>
</dbReference>
<dbReference type="SUPFAM" id="SSF46774">
    <property type="entry name" value="ARID-like"/>
    <property type="match status" value="1"/>
</dbReference>
<dbReference type="PROSITE" id="PS00028">
    <property type="entry name" value="ZINC_FINGER_C2H2_1"/>
    <property type="match status" value="1"/>
</dbReference>
<feature type="compositionally biased region" description="Low complexity" evidence="5">
    <location>
        <begin position="1726"/>
        <end position="1741"/>
    </location>
</feature>
<dbReference type="InterPro" id="IPR001606">
    <property type="entry name" value="ARID_dom"/>
</dbReference>
<dbReference type="SMART" id="SM00501">
    <property type="entry name" value="BRIGHT"/>
    <property type="match status" value="1"/>
</dbReference>
<keyword evidence="9" id="KW-1185">Reference proteome</keyword>
<feature type="region of interest" description="Disordered" evidence="5">
    <location>
        <begin position="1199"/>
        <end position="1233"/>
    </location>
</feature>
<dbReference type="GO" id="GO:0003677">
    <property type="term" value="F:DNA binding"/>
    <property type="evidence" value="ECO:0007669"/>
    <property type="project" value="InterPro"/>
</dbReference>